<protein>
    <submittedName>
        <fullName evidence="2">Uncharacterized protein</fullName>
    </submittedName>
</protein>
<reference evidence="2 3" key="1">
    <citation type="submission" date="2016-07" db="EMBL/GenBank/DDBJ databases">
        <title>Revisiting the Taxonomy of the Elizabethkingia Genus based on Whole-Genome Sequencing, Optical Mapping, and MALDI-TOF.</title>
        <authorList>
            <person name="Nicholson A.C."/>
        </authorList>
    </citation>
    <scope>NUCLEOTIDE SEQUENCE [LARGE SCALE GENOMIC DNA]</scope>
    <source>
        <strain evidence="2 3">C1558</strain>
    </source>
</reference>
<organism evidence="2 3">
    <name type="scientific">Elizabethkingia ursingii</name>
    <dbReference type="NCBI Taxonomy" id="1756150"/>
    <lineage>
        <taxon>Bacteria</taxon>
        <taxon>Pseudomonadati</taxon>
        <taxon>Bacteroidota</taxon>
        <taxon>Flavobacteriia</taxon>
        <taxon>Flavobacteriales</taxon>
        <taxon>Weeksellaceae</taxon>
        <taxon>Elizabethkingia</taxon>
    </lineage>
</organism>
<evidence type="ECO:0000256" key="1">
    <source>
        <dbReference type="SAM" id="MobiDB-lite"/>
    </source>
</evidence>
<gene>
    <name evidence="2" type="ORF">BB021_10980</name>
</gene>
<feature type="region of interest" description="Disordered" evidence="1">
    <location>
        <begin position="236"/>
        <end position="257"/>
    </location>
</feature>
<comment type="caution">
    <text evidence="2">The sequence shown here is derived from an EMBL/GenBank/DDBJ whole genome shotgun (WGS) entry which is preliminary data.</text>
</comment>
<keyword evidence="3" id="KW-1185">Reference proteome</keyword>
<dbReference type="EMBL" id="MBDS01000017">
    <property type="protein sequence ID" value="OPB87028.1"/>
    <property type="molecule type" value="Genomic_DNA"/>
</dbReference>
<proteinExistence type="predicted"/>
<dbReference type="PROSITE" id="PS51257">
    <property type="entry name" value="PROKAR_LIPOPROTEIN"/>
    <property type="match status" value="1"/>
</dbReference>
<name>A0ABX3N836_9FLAO</name>
<dbReference type="Proteomes" id="UP000190016">
    <property type="component" value="Unassembled WGS sequence"/>
</dbReference>
<dbReference type="RefSeq" id="WP_078779142.1">
    <property type="nucleotide sequence ID" value="NZ_MBDS01000017.1"/>
</dbReference>
<accession>A0ABX3N836</accession>
<evidence type="ECO:0000313" key="3">
    <source>
        <dbReference type="Proteomes" id="UP000190016"/>
    </source>
</evidence>
<sequence length="481" mass="53904">MTKNLLKASLWGILTFSIFYSCRSDSTTTEQTIASKEKIAAFERFEKENNIIKPIASNDLGTNSTKYVSYSYPFALIIYNFLQTHPDYTKQIEKEVGTIRLDAVSQTFGKTEKSVIFPVTNNEGKVVAVWAGVINENRDYVTFYSLNRNTQEINTIKTAFQNYYDQKESRLANNAVASIKGLNPIAGAQVPPKDPPVREKDIPEVVINVPAVPERDIDPWWYKGPGGINYGTNPGGGMSGGSDVHGGGGNGTPSDQQKDACTRIKKILENPKFKEKFQKLTQKEVFDKDHEIGAFERFPPKENTGIAPSFADVENYINTTDMDLPADKSGIVGLLHSHNNEDKNGNKPIKIFSPTDVRTFLNILMTQSNNYTGSYQNAYSVVTTSEGSYMLKYTKDTWPTPADGGKYDLDRRDKWNEWYKKEYTNLLENGELTQENVEKIFTQFLSEVVKADGLEVYKVTETASSKLEYNGANNPVKTTSC</sequence>
<feature type="compositionally biased region" description="Gly residues" evidence="1">
    <location>
        <begin position="236"/>
        <end position="251"/>
    </location>
</feature>
<evidence type="ECO:0000313" key="2">
    <source>
        <dbReference type="EMBL" id="OPB87028.1"/>
    </source>
</evidence>